<dbReference type="EMBL" id="CAJVRM010000462">
    <property type="protein sequence ID" value="CAG8981270.1"/>
    <property type="molecule type" value="Genomic_DNA"/>
</dbReference>
<dbReference type="Proteomes" id="UP000701801">
    <property type="component" value="Unassembled WGS sequence"/>
</dbReference>
<feature type="chain" id="PRO_5040169485" evidence="2">
    <location>
        <begin position="21"/>
        <end position="323"/>
    </location>
</feature>
<dbReference type="OrthoDB" id="4154404at2759"/>
<keyword evidence="1" id="KW-0812">Transmembrane</keyword>
<evidence type="ECO:0000256" key="2">
    <source>
        <dbReference type="SAM" id="SignalP"/>
    </source>
</evidence>
<keyword evidence="1" id="KW-1133">Transmembrane helix</keyword>
<comment type="caution">
    <text evidence="3">The sequence shown here is derived from an EMBL/GenBank/DDBJ whole genome shotgun (WGS) entry which is preliminary data.</text>
</comment>
<name>A0A9N9Q657_9HELO</name>
<keyword evidence="1" id="KW-0472">Membrane</keyword>
<keyword evidence="4" id="KW-1185">Reference proteome</keyword>
<gene>
    <name evidence="3" type="ORF">HYALB_00003868</name>
</gene>
<dbReference type="AlphaFoldDB" id="A0A9N9Q657"/>
<sequence>MFLRRISLTFAALNFAVVHGQNLPKEIVGCADIGCPLQENRSSINCNVVDKSFYTIGLARIPGTSTALNGLSWTEGVAVTDDEPNKSRTFEKNFYLGTPPSTNLNGTGGCAVFFNKARGVKFPENGNDIKSSTGKCQDAIDPSCLDGLSKTALDIADGFSMSSQEACRTLLNRFKDNSPKSCDNLPWDGLTVLPLSGENAPAKINSTANSTSNCWPITPKGDDLTLVNTVPSQSDYNASTIEEALYSITPILTVFYPGNGTLIDKPEAHFTCLKGITNLSPGARKESNGTTGGDPKKSAAAVVSPIFGAATLTLALGCSFFIM</sequence>
<accession>A0A9N9Q657</accession>
<proteinExistence type="predicted"/>
<evidence type="ECO:0000313" key="3">
    <source>
        <dbReference type="EMBL" id="CAG8981270.1"/>
    </source>
</evidence>
<feature type="transmembrane region" description="Helical" evidence="1">
    <location>
        <begin position="299"/>
        <end position="322"/>
    </location>
</feature>
<protein>
    <submittedName>
        <fullName evidence="3">Uncharacterized protein</fullName>
    </submittedName>
</protein>
<organism evidence="3 4">
    <name type="scientific">Hymenoscyphus albidus</name>
    <dbReference type="NCBI Taxonomy" id="595503"/>
    <lineage>
        <taxon>Eukaryota</taxon>
        <taxon>Fungi</taxon>
        <taxon>Dikarya</taxon>
        <taxon>Ascomycota</taxon>
        <taxon>Pezizomycotina</taxon>
        <taxon>Leotiomycetes</taxon>
        <taxon>Helotiales</taxon>
        <taxon>Helotiaceae</taxon>
        <taxon>Hymenoscyphus</taxon>
    </lineage>
</organism>
<reference evidence="3" key="1">
    <citation type="submission" date="2021-07" db="EMBL/GenBank/DDBJ databases">
        <authorList>
            <person name="Durling M."/>
        </authorList>
    </citation>
    <scope>NUCLEOTIDE SEQUENCE</scope>
</reference>
<feature type="signal peptide" evidence="2">
    <location>
        <begin position="1"/>
        <end position="20"/>
    </location>
</feature>
<evidence type="ECO:0000313" key="4">
    <source>
        <dbReference type="Proteomes" id="UP000701801"/>
    </source>
</evidence>
<keyword evidence="2" id="KW-0732">Signal</keyword>
<evidence type="ECO:0000256" key="1">
    <source>
        <dbReference type="SAM" id="Phobius"/>
    </source>
</evidence>